<evidence type="ECO:0000256" key="1">
    <source>
        <dbReference type="SAM" id="MobiDB-lite"/>
    </source>
</evidence>
<sequence>MLPVIAAAPTNLFLHPPRYPFHSSAYPLSMAANPTDALILWEPRALIQTEDNSRPDGGRWAVILKALSSPSPGRTLDQVYSVLGKILEKQANRAAYTLGLGPHVVAHKITAYFGSGEERVLRLDNLRASIPVKLEKRCLMLAKYTLPTESANVQLQAFKHILELVALFPGLRRLFLHTKCLANAMSIDSFSALWERLTGSPDQEWTFWKTLAVTCLTDTTITALVEGSTISDLCNCRENELSVIEQLLIEHESSGATSYSRSICIRYLGGILDVPAFWSEMGAVHSDVAKKLCSEMVRVLKDIGVDILALGPIDKSEPPFDYDGVDFLATTVLNGILSWFGRLKQKNWSFQPWYKGFVELLQLLQRPRATELLPHSSACATSIFENILPTAYQNVELNVFVDHDAASEISHNNCDEAAADWPLDSNSTTSVHSTVLDRDEGHSVDSLTISDQDGEHSSPSLEENGEARNHDSDEDSLRGPSQNETDHSSTSDQESFIASQSDDAAHDTHNVQNFESGLETGRGTGSYQDLDLQNAEINRVAEGFIPTPTPYPSLEAQLKAAEEWKIILAHRQRDLGDDNPSTLQAMDKLAMEYYELRKLRLARDLQVAVLQKRRTLLGDEHTDTLHSMHSLASTYYKLGQLKAAQDLDIVVLEKRKQLLGEDHIDTLVTMGNLALTYAWQGQLEEAENLLVVVIEKQRALLGEYHAHTLKSMSALALVYWRQGQIKKAQEICSIVLERRRQLLGQDDPHTLQAMLNLGLTYLQQGQVKEAETLLVPALKKQRKILGEDHPDTLRTMGDLARTYRKLGRSKEAEELGVQALEKQKLVLGEEHPNTLYTMSVLAWGYHNQGQFERAAELYVAIVEKRRKTLDDNHPETQWAVCNLASMYRSLGKLQDAEELESLVRDQEL</sequence>
<accession>A0A8H6XQX7</accession>
<dbReference type="EMBL" id="JACAZI010000014">
    <property type="protein sequence ID" value="KAF7344971.1"/>
    <property type="molecule type" value="Genomic_DNA"/>
</dbReference>
<dbReference type="Pfam" id="PF13424">
    <property type="entry name" value="TPR_12"/>
    <property type="match status" value="2"/>
</dbReference>
<dbReference type="Proteomes" id="UP000620124">
    <property type="component" value="Unassembled WGS sequence"/>
</dbReference>
<organism evidence="2 3">
    <name type="scientific">Mycena venus</name>
    <dbReference type="NCBI Taxonomy" id="2733690"/>
    <lineage>
        <taxon>Eukaryota</taxon>
        <taxon>Fungi</taxon>
        <taxon>Dikarya</taxon>
        <taxon>Basidiomycota</taxon>
        <taxon>Agaricomycotina</taxon>
        <taxon>Agaricomycetes</taxon>
        <taxon>Agaricomycetidae</taxon>
        <taxon>Agaricales</taxon>
        <taxon>Marasmiineae</taxon>
        <taxon>Mycenaceae</taxon>
        <taxon>Mycena</taxon>
    </lineage>
</organism>
<dbReference type="PANTHER" id="PTHR46082">
    <property type="entry name" value="ATP/GTP-BINDING PROTEIN-RELATED"/>
    <property type="match status" value="1"/>
</dbReference>
<feature type="compositionally biased region" description="Basic and acidic residues" evidence="1">
    <location>
        <begin position="465"/>
        <end position="477"/>
    </location>
</feature>
<reference evidence="2" key="1">
    <citation type="submission" date="2020-05" db="EMBL/GenBank/DDBJ databases">
        <title>Mycena genomes resolve the evolution of fungal bioluminescence.</title>
        <authorList>
            <person name="Tsai I.J."/>
        </authorList>
    </citation>
    <scope>NUCLEOTIDE SEQUENCE</scope>
    <source>
        <strain evidence="2">CCC161011</strain>
    </source>
</reference>
<evidence type="ECO:0008006" key="4">
    <source>
        <dbReference type="Google" id="ProtNLM"/>
    </source>
</evidence>
<dbReference type="InterPro" id="IPR053137">
    <property type="entry name" value="NLR-like"/>
</dbReference>
<keyword evidence="3" id="KW-1185">Reference proteome</keyword>
<dbReference type="InterPro" id="IPR011990">
    <property type="entry name" value="TPR-like_helical_dom_sf"/>
</dbReference>
<dbReference type="SUPFAM" id="SSF48452">
    <property type="entry name" value="TPR-like"/>
    <property type="match status" value="3"/>
</dbReference>
<feature type="compositionally biased region" description="Polar residues" evidence="1">
    <location>
        <begin position="490"/>
        <end position="502"/>
    </location>
</feature>
<dbReference type="InterPro" id="IPR019734">
    <property type="entry name" value="TPR_rpt"/>
</dbReference>
<comment type="caution">
    <text evidence="2">The sequence shown here is derived from an EMBL/GenBank/DDBJ whole genome shotgun (WGS) entry which is preliminary data.</text>
</comment>
<feature type="compositionally biased region" description="Polar residues" evidence="1">
    <location>
        <begin position="445"/>
        <end position="461"/>
    </location>
</feature>
<dbReference type="SMART" id="SM00028">
    <property type="entry name" value="TPR"/>
    <property type="match status" value="5"/>
</dbReference>
<dbReference type="Gene3D" id="1.25.40.10">
    <property type="entry name" value="Tetratricopeptide repeat domain"/>
    <property type="match status" value="2"/>
</dbReference>
<gene>
    <name evidence="2" type="ORF">MVEN_01659800</name>
</gene>
<protein>
    <recommendedName>
        <fullName evidence="4">Kinesin light chain</fullName>
    </recommendedName>
</protein>
<dbReference type="PRINTS" id="PR00381">
    <property type="entry name" value="KINESINLIGHT"/>
</dbReference>
<dbReference type="Pfam" id="PF13374">
    <property type="entry name" value="TPR_10"/>
    <property type="match status" value="2"/>
</dbReference>
<name>A0A8H6XQX7_9AGAR</name>
<dbReference type="OrthoDB" id="413723at2759"/>
<evidence type="ECO:0000313" key="3">
    <source>
        <dbReference type="Proteomes" id="UP000620124"/>
    </source>
</evidence>
<proteinExistence type="predicted"/>
<feature type="region of interest" description="Disordered" evidence="1">
    <location>
        <begin position="420"/>
        <end position="504"/>
    </location>
</feature>
<dbReference type="PANTHER" id="PTHR46082:SF6">
    <property type="entry name" value="AAA+ ATPASE DOMAIN-CONTAINING PROTEIN-RELATED"/>
    <property type="match status" value="1"/>
</dbReference>
<dbReference type="AlphaFoldDB" id="A0A8H6XQX7"/>
<feature type="compositionally biased region" description="Polar residues" evidence="1">
    <location>
        <begin position="424"/>
        <end position="433"/>
    </location>
</feature>
<evidence type="ECO:0000313" key="2">
    <source>
        <dbReference type="EMBL" id="KAF7344971.1"/>
    </source>
</evidence>